<dbReference type="PRINTS" id="PR00411">
    <property type="entry name" value="PNDRDTASEI"/>
</dbReference>
<dbReference type="OrthoDB" id="9781621at2"/>
<dbReference type="Proteomes" id="UP000305836">
    <property type="component" value="Unassembled WGS sequence"/>
</dbReference>
<keyword evidence="4" id="KW-0274">FAD</keyword>
<dbReference type="InterPro" id="IPR023753">
    <property type="entry name" value="FAD/NAD-binding_dom"/>
</dbReference>
<evidence type="ECO:0000259" key="7">
    <source>
        <dbReference type="Pfam" id="PF07992"/>
    </source>
</evidence>
<proteinExistence type="inferred from homology"/>
<dbReference type="Pfam" id="PF07992">
    <property type="entry name" value="Pyr_redox_2"/>
    <property type="match status" value="1"/>
</dbReference>
<comment type="caution">
    <text evidence="8">The sequence shown here is derived from an EMBL/GenBank/DDBJ whole genome shotgun (WGS) entry which is preliminary data.</text>
</comment>
<protein>
    <submittedName>
        <fullName evidence="8">NAD(P)/FAD-dependent oxidoreductase</fullName>
    </submittedName>
</protein>
<evidence type="ECO:0000313" key="8">
    <source>
        <dbReference type="EMBL" id="TKK80135.1"/>
    </source>
</evidence>
<dbReference type="GO" id="GO:0019646">
    <property type="term" value="P:aerobic electron transport chain"/>
    <property type="evidence" value="ECO:0007669"/>
    <property type="project" value="TreeGrafter"/>
</dbReference>
<sequence>MTAQTDESPHVVVLGGGLARVGCAHRLADEGVRVTLVDRNDYHQFQPLLYQVATSQLPAEDIARPHRTIFREHPTVGIRTADVAEIDVANRTLTLSDGDRITGTHLVVAAGARPEYFGVPGAAEHAFPLYSVADAERLRRHLQSTIHTGSETAGALDVVVVGGGPTGVEITGALTELMAALVATERISKPGTIIVVERGKTLLGAFSKKSHKYARKRLAEHGADPRLGTGVAAVHADRVELDDGSTIRTRTVIWGGGESAASVVGSTTGLTIGRGGRIDVQPDLGVEGRPHVYAIGDVANIPGRHGTILPQLGSVAQQSGVWAADNILRELHGDKRKPFHYKDKGIMAMIGRNAAVAEVGRHRHQVEGPVAFAAWLGVHAMLLSGAHSKTDAFVSWAWDYFDRDHAATVEWSGTPRRIAWGDESADIPHIIVDELAQSPIQGIRQPPNPAGTRSAAAGPQVPGS</sequence>
<evidence type="ECO:0000256" key="5">
    <source>
        <dbReference type="ARBA" id="ARBA00023002"/>
    </source>
</evidence>
<accession>A0A4U3LVJ0</accession>
<name>A0A4U3LVJ0_9ACTN</name>
<evidence type="ECO:0000256" key="1">
    <source>
        <dbReference type="ARBA" id="ARBA00001974"/>
    </source>
</evidence>
<organism evidence="8 9">
    <name type="scientific">Kribbella jiaozuonensis</name>
    <dbReference type="NCBI Taxonomy" id="2575441"/>
    <lineage>
        <taxon>Bacteria</taxon>
        <taxon>Bacillati</taxon>
        <taxon>Actinomycetota</taxon>
        <taxon>Actinomycetes</taxon>
        <taxon>Propionibacteriales</taxon>
        <taxon>Kribbellaceae</taxon>
        <taxon>Kribbella</taxon>
    </lineage>
</organism>
<comment type="cofactor">
    <cofactor evidence="1">
        <name>FAD</name>
        <dbReference type="ChEBI" id="CHEBI:57692"/>
    </cofactor>
</comment>
<evidence type="ECO:0000256" key="6">
    <source>
        <dbReference type="SAM" id="MobiDB-lite"/>
    </source>
</evidence>
<dbReference type="InterPro" id="IPR051169">
    <property type="entry name" value="NADH-Q_oxidoreductase"/>
</dbReference>
<keyword evidence="9" id="KW-1185">Reference proteome</keyword>
<evidence type="ECO:0000313" key="9">
    <source>
        <dbReference type="Proteomes" id="UP000305836"/>
    </source>
</evidence>
<dbReference type="RefSeq" id="WP_137255075.1">
    <property type="nucleotide sequence ID" value="NZ_JBHSPQ010000001.1"/>
</dbReference>
<feature type="domain" description="FAD/NAD(P)-binding" evidence="7">
    <location>
        <begin position="10"/>
        <end position="319"/>
    </location>
</feature>
<dbReference type="EMBL" id="SZPZ01000002">
    <property type="protein sequence ID" value="TKK80135.1"/>
    <property type="molecule type" value="Genomic_DNA"/>
</dbReference>
<dbReference type="GO" id="GO:0003955">
    <property type="term" value="F:NAD(P)H dehydrogenase (quinone) activity"/>
    <property type="evidence" value="ECO:0007669"/>
    <property type="project" value="TreeGrafter"/>
</dbReference>
<gene>
    <name evidence="8" type="ORF">FDA38_17525</name>
</gene>
<keyword evidence="5" id="KW-0560">Oxidoreductase</keyword>
<dbReference type="SUPFAM" id="SSF51905">
    <property type="entry name" value="FAD/NAD(P)-binding domain"/>
    <property type="match status" value="1"/>
</dbReference>
<evidence type="ECO:0000256" key="4">
    <source>
        <dbReference type="ARBA" id="ARBA00022827"/>
    </source>
</evidence>
<feature type="region of interest" description="Disordered" evidence="6">
    <location>
        <begin position="441"/>
        <end position="464"/>
    </location>
</feature>
<dbReference type="PANTHER" id="PTHR42913:SF3">
    <property type="entry name" value="64 KDA MITOCHONDRIAL NADH DEHYDROGENASE (EUROFUNG)"/>
    <property type="match status" value="1"/>
</dbReference>
<reference evidence="8 9" key="1">
    <citation type="submission" date="2019-04" db="EMBL/GenBank/DDBJ databases">
        <title>Kribbella sp. NEAU-THZ 27 nov., a novel actinomycete isolated from soil.</title>
        <authorList>
            <person name="Duan L."/>
        </authorList>
    </citation>
    <scope>NUCLEOTIDE SEQUENCE [LARGE SCALE GENOMIC DNA]</scope>
    <source>
        <strain evidence="9">NEAU-THZ27</strain>
    </source>
</reference>
<dbReference type="PRINTS" id="PR00368">
    <property type="entry name" value="FADPNR"/>
</dbReference>
<keyword evidence="3" id="KW-0285">Flavoprotein</keyword>
<evidence type="ECO:0000256" key="2">
    <source>
        <dbReference type="ARBA" id="ARBA00005272"/>
    </source>
</evidence>
<dbReference type="Gene3D" id="3.50.50.100">
    <property type="match status" value="1"/>
</dbReference>
<evidence type="ECO:0000256" key="3">
    <source>
        <dbReference type="ARBA" id="ARBA00022630"/>
    </source>
</evidence>
<dbReference type="PANTHER" id="PTHR42913">
    <property type="entry name" value="APOPTOSIS-INDUCING FACTOR 1"/>
    <property type="match status" value="1"/>
</dbReference>
<dbReference type="AlphaFoldDB" id="A0A4U3LVJ0"/>
<dbReference type="InterPro" id="IPR036188">
    <property type="entry name" value="FAD/NAD-bd_sf"/>
</dbReference>
<comment type="similarity">
    <text evidence="2">Belongs to the NADH dehydrogenase family.</text>
</comment>